<dbReference type="InterPro" id="IPR013424">
    <property type="entry name" value="Ice-binding_C"/>
</dbReference>
<keyword evidence="4" id="KW-1185">Reference proteome</keyword>
<dbReference type="OrthoDB" id="8563701at2"/>
<dbReference type="Proteomes" id="UP000012179">
    <property type="component" value="Chromosome"/>
</dbReference>
<accession>A0A1W6SMS6</accession>
<dbReference type="EMBL" id="CP021106">
    <property type="protein sequence ID" value="ARO87129.1"/>
    <property type="molecule type" value="Genomic_DNA"/>
</dbReference>
<evidence type="ECO:0000313" key="3">
    <source>
        <dbReference type="EMBL" id="ARO87129.1"/>
    </source>
</evidence>
<organism evidence="3 4">
    <name type="scientific">Nitrosospira lacus</name>
    <dbReference type="NCBI Taxonomy" id="1288494"/>
    <lineage>
        <taxon>Bacteria</taxon>
        <taxon>Pseudomonadati</taxon>
        <taxon>Pseudomonadota</taxon>
        <taxon>Betaproteobacteria</taxon>
        <taxon>Nitrosomonadales</taxon>
        <taxon>Nitrosomonadaceae</taxon>
        <taxon>Nitrosospira</taxon>
    </lineage>
</organism>
<feature type="chain" id="PRO_5010855154" description="Ice-binding protein C-terminal domain-containing protein" evidence="1">
    <location>
        <begin position="27"/>
        <end position="262"/>
    </location>
</feature>
<evidence type="ECO:0000256" key="1">
    <source>
        <dbReference type="SAM" id="SignalP"/>
    </source>
</evidence>
<name>A0A1W6SMS6_9PROT</name>
<dbReference type="KEGG" id="nlc:EBAPG3_004730"/>
<dbReference type="RefSeq" id="WP_004175040.1">
    <property type="nucleotide sequence ID" value="NZ_CP021106.3"/>
</dbReference>
<keyword evidence="1" id="KW-0732">Signal</keyword>
<feature type="domain" description="Ice-binding protein C-terminal" evidence="2">
    <location>
        <begin position="233"/>
        <end position="257"/>
    </location>
</feature>
<proteinExistence type="predicted"/>
<protein>
    <recommendedName>
        <fullName evidence="2">Ice-binding protein C-terminal domain-containing protein</fullName>
    </recommendedName>
</protein>
<dbReference type="NCBIfam" id="NF038126">
    <property type="entry name" value="PEP_CTERM_FxDxF"/>
    <property type="match status" value="1"/>
</dbReference>
<gene>
    <name evidence="3" type="ORF">EBAPG3_004730</name>
</gene>
<dbReference type="AlphaFoldDB" id="A0A1W6SMS6"/>
<reference evidence="3 4" key="1">
    <citation type="journal article" date="2015" name="Int. J. Syst. Evol. Microbiol.">
        <title>Nitrosospira lacus sp. nov., a psychrotolerant, ammonia-oxidizing bacterium from sandy lake sediment.</title>
        <authorList>
            <person name="Urakawa H."/>
            <person name="Garcia J.C."/>
            <person name="Nielsen J.L."/>
            <person name="Le V.Q."/>
            <person name="Kozlowski J.A."/>
            <person name="Stein L.Y."/>
            <person name="Lim C.K."/>
            <person name="Pommerening-Roser A."/>
            <person name="Martens-Habbena W."/>
            <person name="Stahl D.A."/>
            <person name="Klotz M.G."/>
        </authorList>
    </citation>
    <scope>NUCLEOTIDE SEQUENCE [LARGE SCALE GENOMIC DNA]</scope>
    <source>
        <strain evidence="3 4">APG3</strain>
    </source>
</reference>
<dbReference type="Pfam" id="PF07589">
    <property type="entry name" value="PEP-CTERM"/>
    <property type="match status" value="1"/>
</dbReference>
<evidence type="ECO:0000313" key="4">
    <source>
        <dbReference type="Proteomes" id="UP000012179"/>
    </source>
</evidence>
<feature type="signal peptide" evidence="1">
    <location>
        <begin position="1"/>
        <end position="26"/>
    </location>
</feature>
<sequence length="262" mass="27177">MKSHKLKYLSRMVVLVTFAASGSAFAAYTGTAGNSSVLFNVYESTSGYSFALDTGLRKDDINAAFAGVNFNLAADANWTSFLANVGPAHLADIKWNIIAADTNSGSLDGDPVSYLTTGPSTGVPNGTTNTQLGSWGGNFNSYVTASGNVDAPGFVGGNSTLHLKEGSADYASFEVAEGTNWNTKANFNTTARLGESLSFYEITRNGTLNLNKVNAALLGTATLSSTGELTVSPVPEADSWAMLLAGLGLVGAIARRRSKSAS</sequence>
<evidence type="ECO:0000259" key="2">
    <source>
        <dbReference type="Pfam" id="PF07589"/>
    </source>
</evidence>